<gene>
    <name evidence="3" type="ORF">WR164_13120</name>
</gene>
<dbReference type="EMBL" id="BRPL01000002">
    <property type="protein sequence ID" value="GLB47333.1"/>
    <property type="molecule type" value="Genomic_DNA"/>
</dbReference>
<protein>
    <recommendedName>
        <fullName evidence="2">DUF4097 domain-containing protein</fullName>
    </recommendedName>
</protein>
<evidence type="ECO:0000256" key="1">
    <source>
        <dbReference type="SAM" id="MobiDB-lite"/>
    </source>
</evidence>
<evidence type="ECO:0000259" key="2">
    <source>
        <dbReference type="Pfam" id="PF13349"/>
    </source>
</evidence>
<organism evidence="3 4">
    <name type="scientific">Philodulcilactobacillus myokoensis</name>
    <dbReference type="NCBI Taxonomy" id="2929573"/>
    <lineage>
        <taxon>Bacteria</taxon>
        <taxon>Bacillati</taxon>
        <taxon>Bacillota</taxon>
        <taxon>Bacilli</taxon>
        <taxon>Lactobacillales</taxon>
        <taxon>Lactobacillaceae</taxon>
        <taxon>Philodulcilactobacillus</taxon>
    </lineage>
</organism>
<name>A0A9W6ETL1_9LACO</name>
<dbReference type="RefSeq" id="WP_286136796.1">
    <property type="nucleotide sequence ID" value="NZ_BRPL01000002.1"/>
</dbReference>
<feature type="compositionally biased region" description="Polar residues" evidence="1">
    <location>
        <begin position="219"/>
        <end position="230"/>
    </location>
</feature>
<dbReference type="Proteomes" id="UP001144204">
    <property type="component" value="Unassembled WGS sequence"/>
</dbReference>
<feature type="compositionally biased region" description="Polar residues" evidence="1">
    <location>
        <begin position="200"/>
        <end position="209"/>
    </location>
</feature>
<reference evidence="3" key="2">
    <citation type="journal article" date="2023" name="PLoS ONE">
        <title>Philodulcilactobacillus myokoensis gen. nov., sp. nov., a fructophilic, acidophilic, and agar-phobic lactic acid bacterium isolated from fermented vegetable extracts.</title>
        <authorList>
            <person name="Kouya T."/>
            <person name="Ishiyama Y."/>
            <person name="Ohashi S."/>
            <person name="Kumakubo R."/>
            <person name="Yamazaki T."/>
            <person name="Otaki T."/>
        </authorList>
    </citation>
    <scope>NUCLEOTIDE SEQUENCE</scope>
    <source>
        <strain evidence="3">WR16-4</strain>
    </source>
</reference>
<dbReference type="AlphaFoldDB" id="A0A9W6ETL1"/>
<feature type="domain" description="DUF4097" evidence="2">
    <location>
        <begin position="41"/>
        <end position="207"/>
    </location>
</feature>
<sequence length="230" mass="25010">MLKKILLVILFIFIILAGIATYNTIHDGTTHQTYNLKGEISTLSLVDDASDVQINAGNQNQIQVTKSTGDTIKPVLSHGNLDFTHQNHFDFFKLIRFGSSGSNIIITLTKHELKELYLHNSAGDTTINGINIKSSNMHSSAGDVHILNSRLDHTILKHSAGDLDVDNSTLGADDNFHSSAGDNTFTGSKFQYGYHLKSTAGDNSPSNHSNHFDEEKGTKISSAAGDNTIQ</sequence>
<feature type="region of interest" description="Disordered" evidence="1">
    <location>
        <begin position="198"/>
        <end position="230"/>
    </location>
</feature>
<dbReference type="InterPro" id="IPR025164">
    <property type="entry name" value="Toastrack_DUF4097"/>
</dbReference>
<comment type="caution">
    <text evidence="3">The sequence shown here is derived from an EMBL/GenBank/DDBJ whole genome shotgun (WGS) entry which is preliminary data.</text>
</comment>
<keyword evidence="4" id="KW-1185">Reference proteome</keyword>
<evidence type="ECO:0000313" key="4">
    <source>
        <dbReference type="Proteomes" id="UP001144204"/>
    </source>
</evidence>
<evidence type="ECO:0000313" key="3">
    <source>
        <dbReference type="EMBL" id="GLB47333.1"/>
    </source>
</evidence>
<dbReference type="Pfam" id="PF13349">
    <property type="entry name" value="DUF4097"/>
    <property type="match status" value="1"/>
</dbReference>
<accession>A0A9W6ETL1</accession>
<proteinExistence type="predicted"/>
<reference evidence="3" key="1">
    <citation type="submission" date="2022-07" db="EMBL/GenBank/DDBJ databases">
        <authorList>
            <person name="Kouya T."/>
            <person name="Ishiyama Y."/>
        </authorList>
    </citation>
    <scope>NUCLEOTIDE SEQUENCE</scope>
    <source>
        <strain evidence="3">WR16-4</strain>
    </source>
</reference>